<reference evidence="1" key="1">
    <citation type="submission" date="2019-02" db="EMBL/GenBank/DDBJ databases">
        <authorList>
            <person name="Gruber-Vodicka R. H."/>
            <person name="Seah K. B. B."/>
        </authorList>
    </citation>
    <scope>NUCLEOTIDE SEQUENCE</scope>
    <source>
        <strain evidence="1">BECK_S426</strain>
    </source>
</reference>
<name>A0A450Y4I2_9GAMM</name>
<proteinExistence type="predicted"/>
<evidence type="ECO:0000313" key="1">
    <source>
        <dbReference type="EMBL" id="VFK36450.1"/>
    </source>
</evidence>
<sequence length="78" mass="8735">MMNKPMPTTVAWKCVDVAWSTIYLRYPNRKTGLDYKALPCSNSSVTKVAMQHANLATTLRLLPEKLNHSPTLYVLIGA</sequence>
<accession>A0A450Y4I2</accession>
<organism evidence="1">
    <name type="scientific">Candidatus Kentrum sp. LPFa</name>
    <dbReference type="NCBI Taxonomy" id="2126335"/>
    <lineage>
        <taxon>Bacteria</taxon>
        <taxon>Pseudomonadati</taxon>
        <taxon>Pseudomonadota</taxon>
        <taxon>Gammaproteobacteria</taxon>
        <taxon>Candidatus Kentrum</taxon>
    </lineage>
</organism>
<dbReference type="EMBL" id="CAADFP010000612">
    <property type="protein sequence ID" value="VFK36450.1"/>
    <property type="molecule type" value="Genomic_DNA"/>
</dbReference>
<gene>
    <name evidence="1" type="ORF">BECKLPF1236C_GA0070990_106121</name>
</gene>
<protein>
    <submittedName>
        <fullName evidence="1">Uncharacterized protein</fullName>
    </submittedName>
</protein>
<dbReference type="AlphaFoldDB" id="A0A450Y4I2"/>